<feature type="transmembrane region" description="Helical" evidence="6">
    <location>
        <begin position="27"/>
        <end position="47"/>
    </location>
</feature>
<dbReference type="InterPro" id="IPR030184">
    <property type="entry name" value="WAT1-related"/>
</dbReference>
<dbReference type="GO" id="GO:0022857">
    <property type="term" value="F:transmembrane transporter activity"/>
    <property type="evidence" value="ECO:0007669"/>
    <property type="project" value="InterPro"/>
</dbReference>
<feature type="domain" description="EamA" evidence="7">
    <location>
        <begin position="110"/>
        <end position="248"/>
    </location>
</feature>
<evidence type="ECO:0000259" key="7">
    <source>
        <dbReference type="Pfam" id="PF00892"/>
    </source>
</evidence>
<keyword evidence="5 6" id="KW-0472">Membrane</keyword>
<accession>A0A7N0VDW4</accession>
<dbReference type="InterPro" id="IPR000620">
    <property type="entry name" value="EamA_dom"/>
</dbReference>
<feature type="transmembrane region" description="Helical" evidence="6">
    <location>
        <begin position="205"/>
        <end position="225"/>
    </location>
</feature>
<evidence type="ECO:0000313" key="8">
    <source>
        <dbReference type="EnsemblPlants" id="Kaladp0607s0053.1.v1.1"/>
    </source>
</evidence>
<organism evidence="8 9">
    <name type="scientific">Kalanchoe fedtschenkoi</name>
    <name type="common">Lavender scallops</name>
    <name type="synonym">South American air plant</name>
    <dbReference type="NCBI Taxonomy" id="63787"/>
    <lineage>
        <taxon>Eukaryota</taxon>
        <taxon>Viridiplantae</taxon>
        <taxon>Streptophyta</taxon>
        <taxon>Embryophyta</taxon>
        <taxon>Tracheophyta</taxon>
        <taxon>Spermatophyta</taxon>
        <taxon>Magnoliopsida</taxon>
        <taxon>eudicotyledons</taxon>
        <taxon>Gunneridae</taxon>
        <taxon>Pentapetalae</taxon>
        <taxon>Saxifragales</taxon>
        <taxon>Crassulaceae</taxon>
        <taxon>Kalanchoe</taxon>
    </lineage>
</organism>
<dbReference type="InterPro" id="IPR037185">
    <property type="entry name" value="EmrE-like"/>
</dbReference>
<feature type="transmembrane region" description="Helical" evidence="6">
    <location>
        <begin position="231"/>
        <end position="250"/>
    </location>
</feature>
<name>A0A7N0VDW4_KALFE</name>
<dbReference type="GO" id="GO:0016020">
    <property type="term" value="C:membrane"/>
    <property type="evidence" value="ECO:0007669"/>
    <property type="project" value="UniProtKB-SubCell"/>
</dbReference>
<feature type="transmembrane region" description="Helical" evidence="6">
    <location>
        <begin position="67"/>
        <end position="86"/>
    </location>
</feature>
<keyword evidence="9" id="KW-1185">Reference proteome</keyword>
<keyword evidence="4 6" id="KW-1133">Transmembrane helix</keyword>
<sequence length="318" mass="34035">MVLVLVQPVYAGVSVLYQVAMNDGMSVWTLVVYRTLFAAASTLLLALSTESRAEKLHLARVGGVARVAGMLFGICGAMVITFYKGAEIPMWPTNINLVHHHGSRHGMSVSGIAWAVGCCFASAVSLTSQANLGRRYPYPYTITALTNFTASGVSVAMALGVEKDSSQWRLRPDVKLLAVLYSGILASGVAATLITWCVKLKGEMFAAAFSPLVSIFAGIAGALLLDERLHLGSILGAVLIWCGVFMVIWAKGRETTEEVVVELPVVQDSTATSPPNPITDTLELSDMNTIDVDAVVVYDSAVSWPPDRIDTLERSVNL</sequence>
<comment type="subcellular location">
    <subcellularLocation>
        <location evidence="1 6">Membrane</location>
        <topology evidence="1 6">Multi-pass membrane protein</topology>
    </subcellularLocation>
</comment>
<dbReference type="SUPFAM" id="SSF103481">
    <property type="entry name" value="Multidrug resistance efflux transporter EmrE"/>
    <property type="match status" value="1"/>
</dbReference>
<evidence type="ECO:0000256" key="2">
    <source>
        <dbReference type="ARBA" id="ARBA00007635"/>
    </source>
</evidence>
<evidence type="ECO:0000256" key="4">
    <source>
        <dbReference type="ARBA" id="ARBA00022989"/>
    </source>
</evidence>
<evidence type="ECO:0000256" key="6">
    <source>
        <dbReference type="RuleBase" id="RU363077"/>
    </source>
</evidence>
<dbReference type="Proteomes" id="UP000594263">
    <property type="component" value="Unplaced"/>
</dbReference>
<dbReference type="EnsemblPlants" id="Kaladp0607s0053.1.v1.1">
    <property type="protein sequence ID" value="Kaladp0607s0053.1.v1.1"/>
    <property type="gene ID" value="Kaladp0607s0053.v1.1"/>
</dbReference>
<feature type="transmembrane region" description="Helical" evidence="6">
    <location>
        <begin position="106"/>
        <end position="126"/>
    </location>
</feature>
<dbReference type="PANTHER" id="PTHR31218">
    <property type="entry name" value="WAT1-RELATED PROTEIN"/>
    <property type="match status" value="1"/>
</dbReference>
<proteinExistence type="inferred from homology"/>
<evidence type="ECO:0000313" key="9">
    <source>
        <dbReference type="Proteomes" id="UP000594263"/>
    </source>
</evidence>
<feature type="transmembrane region" description="Helical" evidence="6">
    <location>
        <begin position="138"/>
        <end position="159"/>
    </location>
</feature>
<dbReference type="Pfam" id="PF00892">
    <property type="entry name" value="EamA"/>
    <property type="match status" value="1"/>
</dbReference>
<dbReference type="AlphaFoldDB" id="A0A7N0VDW4"/>
<evidence type="ECO:0000256" key="3">
    <source>
        <dbReference type="ARBA" id="ARBA00022692"/>
    </source>
</evidence>
<keyword evidence="3 6" id="KW-0812">Transmembrane</keyword>
<evidence type="ECO:0000256" key="1">
    <source>
        <dbReference type="ARBA" id="ARBA00004141"/>
    </source>
</evidence>
<reference evidence="8" key="1">
    <citation type="submission" date="2021-01" db="UniProtKB">
        <authorList>
            <consortium name="EnsemblPlants"/>
        </authorList>
    </citation>
    <scope>IDENTIFICATION</scope>
</reference>
<protein>
    <recommendedName>
        <fullName evidence="6">WAT1-related protein</fullName>
    </recommendedName>
</protein>
<feature type="transmembrane region" description="Helical" evidence="6">
    <location>
        <begin position="179"/>
        <end position="198"/>
    </location>
</feature>
<dbReference type="Gramene" id="Kaladp0607s0053.1.v1.1">
    <property type="protein sequence ID" value="Kaladp0607s0053.1.v1.1"/>
    <property type="gene ID" value="Kaladp0607s0053.v1.1"/>
</dbReference>
<evidence type="ECO:0000256" key="5">
    <source>
        <dbReference type="ARBA" id="ARBA00023136"/>
    </source>
</evidence>
<comment type="similarity">
    <text evidence="2 6">Belongs to the drug/metabolite transporter (DMT) superfamily. Plant drug/metabolite exporter (P-DME) (TC 2.A.7.4) family.</text>
</comment>